<dbReference type="Gene3D" id="3.10.170.10">
    <property type="match status" value="1"/>
</dbReference>
<keyword evidence="2" id="KW-0645">Protease</keyword>
<dbReference type="RefSeq" id="WP_148381292.1">
    <property type="nucleotide sequence ID" value="NZ_VSKN01000016.1"/>
</dbReference>
<comment type="similarity">
    <text evidence="1">Belongs to the peptidase M4 family.</text>
</comment>
<feature type="domain" description="FTP" evidence="10">
    <location>
        <begin position="89"/>
        <end position="137"/>
    </location>
</feature>
<dbReference type="PRINTS" id="PR00730">
    <property type="entry name" value="THERMOLYSIN"/>
</dbReference>
<dbReference type="Pfam" id="PF01447">
    <property type="entry name" value="Peptidase_M4"/>
    <property type="match status" value="1"/>
</dbReference>
<keyword evidence="5" id="KW-0378">Hydrolase</keyword>
<organism evidence="12 13">
    <name type="scientific">Bizionia gelidisalsuginis</name>
    <dbReference type="NCBI Taxonomy" id="291188"/>
    <lineage>
        <taxon>Bacteria</taxon>
        <taxon>Pseudomonadati</taxon>
        <taxon>Bacteroidota</taxon>
        <taxon>Flavobacteriia</taxon>
        <taxon>Flavobacteriales</taxon>
        <taxon>Flavobacteriaceae</taxon>
        <taxon>Bizionia</taxon>
    </lineage>
</organism>
<keyword evidence="13" id="KW-1185">Reference proteome</keyword>
<dbReference type="InterPro" id="IPR011096">
    <property type="entry name" value="FTP_domain"/>
</dbReference>
<evidence type="ECO:0000256" key="1">
    <source>
        <dbReference type="ARBA" id="ARBA00009388"/>
    </source>
</evidence>
<reference evidence="12 13" key="1">
    <citation type="submission" date="2019-08" db="EMBL/GenBank/DDBJ databases">
        <title>Genomes of Antarctic Bizionia species.</title>
        <authorList>
            <person name="Bowman J.P."/>
        </authorList>
    </citation>
    <scope>NUCLEOTIDE SEQUENCE [LARGE SCALE GENOMIC DNA]</scope>
    <source>
        <strain evidence="12 13">IC164</strain>
    </source>
</reference>
<dbReference type="InterPro" id="IPR023612">
    <property type="entry name" value="Peptidase_M4"/>
</dbReference>
<evidence type="ECO:0000256" key="7">
    <source>
        <dbReference type="ARBA" id="ARBA00023049"/>
    </source>
</evidence>
<dbReference type="InterPro" id="IPR026444">
    <property type="entry name" value="Secre_tail"/>
</dbReference>
<dbReference type="EMBL" id="VSKN01000016">
    <property type="protein sequence ID" value="TYC10642.1"/>
    <property type="molecule type" value="Genomic_DNA"/>
</dbReference>
<feature type="domain" description="Peptidase M4" evidence="8">
    <location>
        <begin position="236"/>
        <end position="335"/>
    </location>
</feature>
<accession>A0ABY3M8W1</accession>
<dbReference type="InterPro" id="IPR001570">
    <property type="entry name" value="Peptidase_M4_C_domain"/>
</dbReference>
<dbReference type="Proteomes" id="UP000323621">
    <property type="component" value="Unassembled WGS sequence"/>
</dbReference>
<dbReference type="CDD" id="cd09597">
    <property type="entry name" value="M4_TLP"/>
    <property type="match status" value="1"/>
</dbReference>
<dbReference type="Pfam" id="PF18962">
    <property type="entry name" value="Por_Secre_tail"/>
    <property type="match status" value="1"/>
</dbReference>
<keyword evidence="7" id="KW-0482">Metalloprotease</keyword>
<feature type="domain" description="Secretion system C-terminal sorting" evidence="11">
    <location>
        <begin position="778"/>
        <end position="850"/>
    </location>
</feature>
<dbReference type="SUPFAM" id="SSF55486">
    <property type="entry name" value="Metalloproteases ('zincins'), catalytic domain"/>
    <property type="match status" value="1"/>
</dbReference>
<evidence type="ECO:0000259" key="8">
    <source>
        <dbReference type="Pfam" id="PF01447"/>
    </source>
</evidence>
<keyword evidence="6" id="KW-0862">Zinc</keyword>
<dbReference type="PANTHER" id="PTHR33794:SF1">
    <property type="entry name" value="BACILLOLYSIN"/>
    <property type="match status" value="1"/>
</dbReference>
<evidence type="ECO:0000256" key="6">
    <source>
        <dbReference type="ARBA" id="ARBA00022833"/>
    </source>
</evidence>
<dbReference type="NCBIfam" id="TIGR04183">
    <property type="entry name" value="Por_Secre_tail"/>
    <property type="match status" value="1"/>
</dbReference>
<protein>
    <submittedName>
        <fullName evidence="12">T9SS type A sorting domain-containing protein</fullName>
    </submittedName>
</protein>
<evidence type="ECO:0000256" key="4">
    <source>
        <dbReference type="ARBA" id="ARBA00022729"/>
    </source>
</evidence>
<evidence type="ECO:0000313" key="12">
    <source>
        <dbReference type="EMBL" id="TYC10642.1"/>
    </source>
</evidence>
<evidence type="ECO:0000256" key="3">
    <source>
        <dbReference type="ARBA" id="ARBA00022723"/>
    </source>
</evidence>
<comment type="caution">
    <text evidence="12">The sequence shown here is derived from an EMBL/GenBank/DDBJ whole genome shotgun (WGS) entry which is preliminary data.</text>
</comment>
<proteinExistence type="inferred from homology"/>
<dbReference type="InterPro" id="IPR050728">
    <property type="entry name" value="Zinc_Metalloprotease_M4"/>
</dbReference>
<dbReference type="PANTHER" id="PTHR33794">
    <property type="entry name" value="BACILLOLYSIN"/>
    <property type="match status" value="1"/>
</dbReference>
<evidence type="ECO:0000313" key="13">
    <source>
        <dbReference type="Proteomes" id="UP000323621"/>
    </source>
</evidence>
<sequence length="852" mass="92629">MKNIKLILFSAFLTTALGFSQSNVKAIAEFQKKNGAKITVNASSGIPDFIAFKKGKGLQLKGNSLQSKALYFLEENKAIFKMDAVNSSFKTNTPETDSNGLKRIVLVQTHQGVPVFDGKLVFHFNAKNELTAVNGNYISGIKLNATATVSSAEANALAIQEIENQNLNFSGASLEALSNTLYIFNKGLVKGYIDTNNLAYKIEVANKNDVREYVFIDAHSGSIVEQYTGMPHALDRVVYEENTSDIVWQEGDAFPNGLTIWQQNEVEASGHTYHFFKNAFNYVSYNNTDAQMKTINNNPNISCPNANWNGYTANYCDGTATDDVIAHEWGHAYTEYTSGLIYAYQSGALNESFSDIWGETIDLLNGYEDADDNQALRVSCGSSDRWRIGEDATAFGGAIRDMWNPNCNGDPGKVSDFQYRCGEGDAGGVHSNSGIPNRAYSLIVDGGTFNSYTVSGIGFTKAAHIFWRAQSQYLTATSNFTSLADALEASANDLIGINLEGLSTVNAPAGLSGEIITAADVTQVINAIFAVELRINPDSCNYSPILSEIAPLCDNATNNPIYFQDWESGMGNWSVAQLPVNAMTWEDRDWIVVNALPSERTGSAIFGADPVNGNCSTDFENGIMRLESPVITMPDFSNGNYNLSFNHFVSTEPDYDGGNIKYSLDGATWALLPTSAFVENAYNSSLATVAEGNDNPLAGEGAFTGSDEGSFTGSWGTSVVDLSVLGVNANSTIQFRFEVGTDGCNGRDGWYVDEFMVYNCNYSLSTDEVSNVMGSIKIFPNPSNGIFTIQKTESVTVTKAEIYDINGRFVRGIDLSNMTTNTTIDMSDVASGLYFMSITTDTTQQVLKIVKQ</sequence>
<dbReference type="Pfam" id="PF02868">
    <property type="entry name" value="Peptidase_M4_C"/>
    <property type="match status" value="1"/>
</dbReference>
<dbReference type="Gene3D" id="3.10.450.490">
    <property type="match status" value="1"/>
</dbReference>
<dbReference type="InterPro" id="IPR013856">
    <property type="entry name" value="Peptidase_M4_domain"/>
</dbReference>
<evidence type="ECO:0000256" key="5">
    <source>
        <dbReference type="ARBA" id="ARBA00022801"/>
    </source>
</evidence>
<evidence type="ECO:0000259" key="10">
    <source>
        <dbReference type="Pfam" id="PF07504"/>
    </source>
</evidence>
<evidence type="ECO:0000259" key="11">
    <source>
        <dbReference type="Pfam" id="PF18962"/>
    </source>
</evidence>
<dbReference type="InterPro" id="IPR027268">
    <property type="entry name" value="Peptidase_M4/M1_CTD_sf"/>
</dbReference>
<gene>
    <name evidence="12" type="ORF">ES677_11265</name>
</gene>
<dbReference type="Gene3D" id="1.10.390.10">
    <property type="entry name" value="Neutral Protease Domain 2"/>
    <property type="match status" value="1"/>
</dbReference>
<keyword evidence="3" id="KW-0479">Metal-binding</keyword>
<feature type="domain" description="Peptidase M4 C-terminal" evidence="9">
    <location>
        <begin position="338"/>
        <end position="502"/>
    </location>
</feature>
<dbReference type="Pfam" id="PF07504">
    <property type="entry name" value="FTP"/>
    <property type="match status" value="1"/>
</dbReference>
<name>A0ABY3M8W1_9FLAO</name>
<evidence type="ECO:0000259" key="9">
    <source>
        <dbReference type="Pfam" id="PF02868"/>
    </source>
</evidence>
<keyword evidence="4" id="KW-0732">Signal</keyword>
<evidence type="ECO:0000256" key="2">
    <source>
        <dbReference type="ARBA" id="ARBA00022670"/>
    </source>
</evidence>